<dbReference type="AlphaFoldDB" id="A6W075"/>
<protein>
    <submittedName>
        <fullName evidence="8">Major facilitator superfamily MFS_1</fullName>
    </submittedName>
</protein>
<accession>A6W075</accession>
<dbReference type="Pfam" id="PF07690">
    <property type="entry name" value="MFS_1"/>
    <property type="match status" value="1"/>
</dbReference>
<evidence type="ECO:0000259" key="7">
    <source>
        <dbReference type="PROSITE" id="PS50850"/>
    </source>
</evidence>
<dbReference type="InterPro" id="IPR005829">
    <property type="entry name" value="Sugar_transporter_CS"/>
</dbReference>
<dbReference type="STRING" id="400668.Mmwyl1_3196"/>
<dbReference type="InterPro" id="IPR020846">
    <property type="entry name" value="MFS_dom"/>
</dbReference>
<keyword evidence="4 6" id="KW-1133">Transmembrane helix</keyword>
<evidence type="ECO:0000313" key="8">
    <source>
        <dbReference type="EMBL" id="ABR72104.1"/>
    </source>
</evidence>
<evidence type="ECO:0000256" key="5">
    <source>
        <dbReference type="ARBA" id="ARBA00023136"/>
    </source>
</evidence>
<dbReference type="EMBL" id="CP000749">
    <property type="protein sequence ID" value="ABR72104.1"/>
    <property type="molecule type" value="Genomic_DNA"/>
</dbReference>
<feature type="transmembrane region" description="Helical" evidence="6">
    <location>
        <begin position="58"/>
        <end position="79"/>
    </location>
</feature>
<reference evidence="8" key="1">
    <citation type="submission" date="2007-06" db="EMBL/GenBank/DDBJ databases">
        <title>Complete sequence of Marinomonas sp. MWYL1.</title>
        <authorList>
            <consortium name="US DOE Joint Genome Institute"/>
            <person name="Copeland A."/>
            <person name="Lucas S."/>
            <person name="Lapidus A."/>
            <person name="Barry K."/>
            <person name="Glavina del Rio T."/>
            <person name="Dalin E."/>
            <person name="Tice H."/>
            <person name="Pitluck S."/>
            <person name="Kiss H."/>
            <person name="Brettin T."/>
            <person name="Bruce D."/>
            <person name="Detter J.C."/>
            <person name="Han C."/>
            <person name="Schmutz J."/>
            <person name="Larimer F."/>
            <person name="Land M."/>
            <person name="Hauser L."/>
            <person name="Kyrpides N."/>
            <person name="Kim E."/>
            <person name="Johnston A.W.B."/>
            <person name="Todd J.D."/>
            <person name="Rogers R."/>
            <person name="Wexler M."/>
            <person name="Bond P.L."/>
            <person name="Li Y."/>
            <person name="Richardson P."/>
        </authorList>
    </citation>
    <scope>NUCLEOTIDE SEQUENCE [LARGE SCALE GENOMIC DNA]</scope>
    <source>
        <strain evidence="8">MWYL1</strain>
    </source>
</reference>
<feature type="transmembrane region" description="Helical" evidence="6">
    <location>
        <begin position="283"/>
        <end position="303"/>
    </location>
</feature>
<evidence type="ECO:0000256" key="3">
    <source>
        <dbReference type="ARBA" id="ARBA00022692"/>
    </source>
</evidence>
<dbReference type="InterPro" id="IPR011701">
    <property type="entry name" value="MFS"/>
</dbReference>
<evidence type="ECO:0000256" key="4">
    <source>
        <dbReference type="ARBA" id="ARBA00022989"/>
    </source>
</evidence>
<feature type="transmembrane region" description="Helical" evidence="6">
    <location>
        <begin position="309"/>
        <end position="332"/>
    </location>
</feature>
<dbReference type="GO" id="GO:0005886">
    <property type="term" value="C:plasma membrane"/>
    <property type="evidence" value="ECO:0007669"/>
    <property type="project" value="UniProtKB-SubCell"/>
</dbReference>
<feature type="transmembrane region" description="Helical" evidence="6">
    <location>
        <begin position="86"/>
        <end position="104"/>
    </location>
</feature>
<dbReference type="CDD" id="cd17473">
    <property type="entry name" value="MFS_arabinose_efflux_permease_like"/>
    <property type="match status" value="1"/>
</dbReference>
<feature type="transmembrane region" description="Helical" evidence="6">
    <location>
        <begin position="110"/>
        <end position="132"/>
    </location>
</feature>
<feature type="transmembrane region" description="Helical" evidence="6">
    <location>
        <begin position="18"/>
        <end position="38"/>
    </location>
</feature>
<keyword evidence="2" id="KW-1003">Cell membrane</keyword>
<name>A6W075_MARMS</name>
<feature type="transmembrane region" description="Helical" evidence="6">
    <location>
        <begin position="144"/>
        <end position="167"/>
    </location>
</feature>
<dbReference type="PROSITE" id="PS00216">
    <property type="entry name" value="SUGAR_TRANSPORT_1"/>
    <property type="match status" value="1"/>
</dbReference>
<dbReference type="PROSITE" id="PS50850">
    <property type="entry name" value="MFS"/>
    <property type="match status" value="1"/>
</dbReference>
<dbReference type="InterPro" id="IPR050189">
    <property type="entry name" value="MFS_Efflux_Transporters"/>
</dbReference>
<proteinExistence type="predicted"/>
<dbReference type="eggNOG" id="COG2814">
    <property type="taxonomic scope" value="Bacteria"/>
</dbReference>
<feature type="domain" description="Major facilitator superfamily (MFS) profile" evidence="7">
    <location>
        <begin position="16"/>
        <end position="405"/>
    </location>
</feature>
<dbReference type="HOGENOM" id="CLU_001265_10_6_6"/>
<dbReference type="GO" id="GO:0022857">
    <property type="term" value="F:transmembrane transporter activity"/>
    <property type="evidence" value="ECO:0007669"/>
    <property type="project" value="InterPro"/>
</dbReference>
<feature type="transmembrane region" description="Helical" evidence="6">
    <location>
        <begin position="218"/>
        <end position="238"/>
    </location>
</feature>
<feature type="transmembrane region" description="Helical" evidence="6">
    <location>
        <begin position="353"/>
        <end position="373"/>
    </location>
</feature>
<organism evidence="8">
    <name type="scientific">Marinomonas sp. (strain MWYL1)</name>
    <dbReference type="NCBI Taxonomy" id="400668"/>
    <lineage>
        <taxon>Bacteria</taxon>
        <taxon>Pseudomonadati</taxon>
        <taxon>Pseudomonadota</taxon>
        <taxon>Gammaproteobacteria</taxon>
        <taxon>Oceanospirillales</taxon>
        <taxon>Oceanospirillaceae</taxon>
        <taxon>Marinomonas</taxon>
    </lineage>
</organism>
<feature type="transmembrane region" description="Helical" evidence="6">
    <location>
        <begin position="173"/>
        <end position="193"/>
    </location>
</feature>
<dbReference type="KEGG" id="mmw:Mmwyl1_3196"/>
<evidence type="ECO:0000256" key="1">
    <source>
        <dbReference type="ARBA" id="ARBA00004651"/>
    </source>
</evidence>
<evidence type="ECO:0000256" key="6">
    <source>
        <dbReference type="SAM" id="Phobius"/>
    </source>
</evidence>
<dbReference type="Gene3D" id="1.20.1250.20">
    <property type="entry name" value="MFS general substrate transporter like domains"/>
    <property type="match status" value="1"/>
</dbReference>
<dbReference type="SUPFAM" id="SSF103473">
    <property type="entry name" value="MFS general substrate transporter"/>
    <property type="match status" value="1"/>
</dbReference>
<keyword evidence="3 6" id="KW-0812">Transmembrane</keyword>
<evidence type="ECO:0000256" key="2">
    <source>
        <dbReference type="ARBA" id="ARBA00022475"/>
    </source>
</evidence>
<keyword evidence="5 6" id="KW-0472">Membrane</keyword>
<dbReference type="PANTHER" id="PTHR43124:SF3">
    <property type="entry name" value="CHLORAMPHENICOL EFFLUX PUMP RV0191"/>
    <property type="match status" value="1"/>
</dbReference>
<gene>
    <name evidence="8" type="ordered locus">Mmwyl1_3196</name>
</gene>
<sequence>MSNNNALSRQASGNKEGIVLVLGSSLTIMGSVMVAPMIPKIGAEFGPTTPDAATLVPLAIAGPALAIALFAPLAGLLADKAGRKKLLIIATFLYALFGFVPALLGDLHSIVISRLLFGCAEAAIMTCCTTLIADYWHGDQRMKFINLQVVAIGLIGSIFFVIGGMLGESSWRIPFYLYLLPLLLIPFMVKVLWEPSKESKSPEAEVVAQAPASAEKTAMFPLIISYLMILFGMVLNFVVPIQTPTLLVQMGVTSTTEIGMSAGLSLLATLIGSILWPVLRRLFGLNLCNAILFTLVGTGLWLLSNAATYQQVLFAVTIQGIGAGLMVPNIMAATMNILPAKVRGRGLGIFTSSLYLGQFVSPIIVSIILTTGSDLRGTIYNLAIAGLVIAVLWLISSLFLSNKSTGPESKHSLS</sequence>
<dbReference type="OrthoDB" id="9812221at2"/>
<dbReference type="InterPro" id="IPR036259">
    <property type="entry name" value="MFS_trans_sf"/>
</dbReference>
<feature type="transmembrane region" description="Helical" evidence="6">
    <location>
        <begin position="258"/>
        <end position="276"/>
    </location>
</feature>
<comment type="subcellular location">
    <subcellularLocation>
        <location evidence="1">Cell membrane</location>
        <topology evidence="1">Multi-pass membrane protein</topology>
    </subcellularLocation>
</comment>
<feature type="transmembrane region" description="Helical" evidence="6">
    <location>
        <begin position="379"/>
        <end position="400"/>
    </location>
</feature>
<dbReference type="PANTHER" id="PTHR43124">
    <property type="entry name" value="PURINE EFFLUX PUMP PBUE"/>
    <property type="match status" value="1"/>
</dbReference>